<dbReference type="PATRIC" id="fig|106592.7.peg.3168"/>
<name>A0A0L8C356_ENSAD</name>
<sequence>MHADGCSIGFQSSSTASCKSTSQDEQVLKMTCDVLEHTERKPLLSLDTVVRLASTLFRGAVAAKPVLDVKALSDHIKRDMGFMDGRGPYGDDAEANSDAHRLFDCDELPRI</sequence>
<proteinExistence type="predicted"/>
<evidence type="ECO:0000313" key="2">
    <source>
        <dbReference type="EMBL" id="KOF21214.1"/>
    </source>
</evidence>
<reference evidence="3" key="1">
    <citation type="submission" date="2015-07" db="EMBL/GenBank/DDBJ databases">
        <title>Whole genome sequence of an Ensifer adhaerens strain isolated from a cave pool in the Wind Cave National Park.</title>
        <authorList>
            <person name="Eng W.W.H."/>
            <person name="Gan H.M."/>
            <person name="Barton H.A."/>
            <person name="Savka M.A."/>
        </authorList>
    </citation>
    <scope>NUCLEOTIDE SEQUENCE [LARGE SCALE GENOMIC DNA]</scope>
    <source>
        <strain evidence="3">SD006</strain>
    </source>
</reference>
<comment type="caution">
    <text evidence="2">The sequence shown here is derived from an EMBL/GenBank/DDBJ whole genome shotgun (WGS) entry which is preliminary data.</text>
</comment>
<organism evidence="2 3">
    <name type="scientific">Ensifer adhaerens</name>
    <name type="common">Sinorhizobium morelense</name>
    <dbReference type="NCBI Taxonomy" id="106592"/>
    <lineage>
        <taxon>Bacteria</taxon>
        <taxon>Pseudomonadati</taxon>
        <taxon>Pseudomonadota</taxon>
        <taxon>Alphaproteobacteria</taxon>
        <taxon>Hyphomicrobiales</taxon>
        <taxon>Rhizobiaceae</taxon>
        <taxon>Sinorhizobium/Ensifer group</taxon>
        <taxon>Ensifer</taxon>
    </lineage>
</organism>
<protein>
    <submittedName>
        <fullName evidence="2">Uncharacterized protein</fullName>
    </submittedName>
</protein>
<dbReference type="Proteomes" id="UP000037425">
    <property type="component" value="Unassembled WGS sequence"/>
</dbReference>
<accession>A0A0L8C356</accession>
<feature type="compositionally biased region" description="Low complexity" evidence="1">
    <location>
        <begin position="12"/>
        <end position="21"/>
    </location>
</feature>
<dbReference type="AlphaFoldDB" id="A0A0L8C356"/>
<gene>
    <name evidence="2" type="ORF">AC244_07590</name>
</gene>
<feature type="region of interest" description="Disordered" evidence="1">
    <location>
        <begin position="1"/>
        <end position="21"/>
    </location>
</feature>
<evidence type="ECO:0000256" key="1">
    <source>
        <dbReference type="SAM" id="MobiDB-lite"/>
    </source>
</evidence>
<dbReference type="EMBL" id="LGAP01000002">
    <property type="protein sequence ID" value="KOF21214.1"/>
    <property type="molecule type" value="Genomic_DNA"/>
</dbReference>
<evidence type="ECO:0000313" key="3">
    <source>
        <dbReference type="Proteomes" id="UP000037425"/>
    </source>
</evidence>